<feature type="transmembrane region" description="Helical" evidence="6">
    <location>
        <begin position="364"/>
        <end position="385"/>
    </location>
</feature>
<evidence type="ECO:0000256" key="6">
    <source>
        <dbReference type="SAM" id="Phobius"/>
    </source>
</evidence>
<evidence type="ECO:0000313" key="8">
    <source>
        <dbReference type="Proteomes" id="UP000800035"/>
    </source>
</evidence>
<reference evidence="7" key="1">
    <citation type="journal article" date="2020" name="Stud. Mycol.">
        <title>101 Dothideomycetes genomes: a test case for predicting lifestyles and emergence of pathogens.</title>
        <authorList>
            <person name="Haridas S."/>
            <person name="Albert R."/>
            <person name="Binder M."/>
            <person name="Bloem J."/>
            <person name="Labutti K."/>
            <person name="Salamov A."/>
            <person name="Andreopoulos B."/>
            <person name="Baker S."/>
            <person name="Barry K."/>
            <person name="Bills G."/>
            <person name="Bluhm B."/>
            <person name="Cannon C."/>
            <person name="Castanera R."/>
            <person name="Culley D."/>
            <person name="Daum C."/>
            <person name="Ezra D."/>
            <person name="Gonzalez J."/>
            <person name="Henrissat B."/>
            <person name="Kuo A."/>
            <person name="Liang C."/>
            <person name="Lipzen A."/>
            <person name="Lutzoni F."/>
            <person name="Magnuson J."/>
            <person name="Mondo S."/>
            <person name="Nolan M."/>
            <person name="Ohm R."/>
            <person name="Pangilinan J."/>
            <person name="Park H.-J."/>
            <person name="Ramirez L."/>
            <person name="Alfaro M."/>
            <person name="Sun H."/>
            <person name="Tritt A."/>
            <person name="Yoshinaga Y."/>
            <person name="Zwiers L.-H."/>
            <person name="Turgeon B."/>
            <person name="Goodwin S."/>
            <person name="Spatafora J."/>
            <person name="Crous P."/>
            <person name="Grigoriev I."/>
        </authorList>
    </citation>
    <scope>NUCLEOTIDE SEQUENCE</scope>
    <source>
        <strain evidence="7">CBS 675.92</strain>
    </source>
</reference>
<dbReference type="AlphaFoldDB" id="A0A6A5U525"/>
<feature type="transmembrane region" description="Helical" evidence="6">
    <location>
        <begin position="216"/>
        <end position="237"/>
    </location>
</feature>
<proteinExistence type="predicted"/>
<dbReference type="OrthoDB" id="1436450at2759"/>
<name>A0A6A5U525_9PLEO</name>
<keyword evidence="2 6" id="KW-0812">Transmembrane</keyword>
<dbReference type="PANTHER" id="PTHR23051:SF0">
    <property type="entry name" value="SOLUTE CARRIER FAMILY 35 MEMBER F5"/>
    <property type="match status" value="1"/>
</dbReference>
<keyword evidence="8" id="KW-1185">Reference proteome</keyword>
<evidence type="ECO:0000256" key="3">
    <source>
        <dbReference type="ARBA" id="ARBA00022989"/>
    </source>
</evidence>
<feature type="transmembrane region" description="Helical" evidence="6">
    <location>
        <begin position="269"/>
        <end position="290"/>
    </location>
</feature>
<comment type="subcellular location">
    <subcellularLocation>
        <location evidence="1">Membrane</location>
        <topology evidence="1">Multi-pass membrane protein</topology>
    </subcellularLocation>
</comment>
<evidence type="ECO:0008006" key="9">
    <source>
        <dbReference type="Google" id="ProtNLM"/>
    </source>
</evidence>
<keyword evidence="3 6" id="KW-1133">Transmembrane helix</keyword>
<evidence type="ECO:0000256" key="2">
    <source>
        <dbReference type="ARBA" id="ARBA00022692"/>
    </source>
</evidence>
<protein>
    <recommendedName>
        <fullName evidence="9">EamA domain-containing protein</fullName>
    </recommendedName>
</protein>
<feature type="compositionally biased region" description="Polar residues" evidence="5">
    <location>
        <begin position="100"/>
        <end position="113"/>
    </location>
</feature>
<keyword evidence="4 6" id="KW-0472">Membrane</keyword>
<evidence type="ECO:0000256" key="5">
    <source>
        <dbReference type="SAM" id="MobiDB-lite"/>
    </source>
</evidence>
<evidence type="ECO:0000313" key="7">
    <source>
        <dbReference type="EMBL" id="KAF1959420.1"/>
    </source>
</evidence>
<feature type="compositionally biased region" description="Basic and acidic residues" evidence="5">
    <location>
        <begin position="79"/>
        <end position="92"/>
    </location>
</feature>
<feature type="transmembrane region" description="Helical" evidence="6">
    <location>
        <begin position="12"/>
        <end position="31"/>
    </location>
</feature>
<evidence type="ECO:0000256" key="1">
    <source>
        <dbReference type="ARBA" id="ARBA00004141"/>
    </source>
</evidence>
<dbReference type="PANTHER" id="PTHR23051">
    <property type="entry name" value="SOLUTE CARRIER FAMILY 35, MEMBER F5"/>
    <property type="match status" value="1"/>
</dbReference>
<dbReference type="GO" id="GO:0000329">
    <property type="term" value="C:fungal-type vacuole membrane"/>
    <property type="evidence" value="ECO:0007669"/>
    <property type="project" value="TreeGrafter"/>
</dbReference>
<accession>A0A6A5U525</accession>
<organism evidence="7 8">
    <name type="scientific">Byssothecium circinans</name>
    <dbReference type="NCBI Taxonomy" id="147558"/>
    <lineage>
        <taxon>Eukaryota</taxon>
        <taxon>Fungi</taxon>
        <taxon>Dikarya</taxon>
        <taxon>Ascomycota</taxon>
        <taxon>Pezizomycotina</taxon>
        <taxon>Dothideomycetes</taxon>
        <taxon>Pleosporomycetidae</taxon>
        <taxon>Pleosporales</taxon>
        <taxon>Massarineae</taxon>
        <taxon>Massarinaceae</taxon>
        <taxon>Byssothecium</taxon>
    </lineage>
</organism>
<feature type="region of interest" description="Disordered" evidence="5">
    <location>
        <begin position="79"/>
        <end position="144"/>
    </location>
</feature>
<feature type="transmembrane region" description="Helical" evidence="6">
    <location>
        <begin position="43"/>
        <end position="60"/>
    </location>
</feature>
<feature type="transmembrane region" description="Helical" evidence="6">
    <location>
        <begin position="302"/>
        <end position="326"/>
    </location>
</feature>
<sequence>MLQFKLQSQYGLGLMLLLTTVVLRVGSNFLMSTVFSQPEFSKPFLVTMINSAFFGFVFGGESLMRVTLRRCYPALLRHEQRPSHSEQRRMSQDDEETNKDVQNADVQSGNSVAPDSRNRTIPDDERSPLLPTAQTRCAREDHDTKKKVIPLSQTTKIGAQVSSLWFLVRSSPPLIAHAPKPPVQLSSRSLSSKYDSAWVLVLSAASKSPSEKITPLKVLSVALAIIGVCIVSTHPIVPTQQAIPRPENNNNNDQEPETSRSGPNARDPLLGDISAVLASVMHAVYTVFLSGKLRGKRVTFPAALFACIGASNLAVFGPAWAVLGLLGWEESSWLMSNLSVQINAAVSAFIDILWVSGMVKTSPLVATIGVKLTIPLALVVQVVWLKMHPDSWYWAGTACVCAAFGLMVWTKS</sequence>
<gene>
    <name evidence="7" type="ORF">CC80DRAFT_502437</name>
</gene>
<dbReference type="EMBL" id="ML976985">
    <property type="protein sequence ID" value="KAF1959420.1"/>
    <property type="molecule type" value="Genomic_DNA"/>
</dbReference>
<evidence type="ECO:0000256" key="4">
    <source>
        <dbReference type="ARBA" id="ARBA00023136"/>
    </source>
</evidence>
<feature type="compositionally biased region" description="Basic and acidic residues" evidence="5">
    <location>
        <begin position="116"/>
        <end position="127"/>
    </location>
</feature>
<dbReference type="Proteomes" id="UP000800035">
    <property type="component" value="Unassembled WGS sequence"/>
</dbReference>
<feature type="transmembrane region" description="Helical" evidence="6">
    <location>
        <begin position="391"/>
        <end position="409"/>
    </location>
</feature>
<feature type="region of interest" description="Disordered" evidence="5">
    <location>
        <begin position="240"/>
        <end position="266"/>
    </location>
</feature>